<proteinExistence type="predicted"/>
<protein>
    <submittedName>
        <fullName evidence="1">Uncharacterized protein</fullName>
    </submittedName>
</protein>
<evidence type="ECO:0000313" key="1">
    <source>
        <dbReference type="EMBL" id="GEN35956.1"/>
    </source>
</evidence>
<gene>
    <name evidence="1" type="ORF">ADA01nite_34160</name>
</gene>
<dbReference type="InterPro" id="IPR005368">
    <property type="entry name" value="UPF0175"/>
</dbReference>
<dbReference type="RefSeq" id="WP_146811459.1">
    <property type="nucleotide sequence ID" value="NZ_BJXX01000160.1"/>
</dbReference>
<dbReference type="Pfam" id="PF03683">
    <property type="entry name" value="UPF0175"/>
    <property type="match status" value="1"/>
</dbReference>
<dbReference type="Proteomes" id="UP000321157">
    <property type="component" value="Unassembled WGS sequence"/>
</dbReference>
<dbReference type="EMBL" id="BJXX01000160">
    <property type="protein sequence ID" value="GEN35956.1"/>
    <property type="molecule type" value="Genomic_DNA"/>
</dbReference>
<sequence length="94" mass="10816">MDKNIPEVRVPEEFLQVIDKTGYGTSLDQKLRVSLAIGLFVERAVTLERASELAEKPLSDFIKILSSKKIPWMEYTEEHVEDDNVAIEKYFQGE</sequence>
<reference evidence="1 2" key="1">
    <citation type="submission" date="2019-07" db="EMBL/GenBank/DDBJ databases">
        <title>Whole genome shotgun sequence of Aneurinibacillus danicus NBRC 102444.</title>
        <authorList>
            <person name="Hosoyama A."/>
            <person name="Uohara A."/>
            <person name="Ohji S."/>
            <person name="Ichikawa N."/>
        </authorList>
    </citation>
    <scope>NUCLEOTIDE SEQUENCE [LARGE SCALE GENOMIC DNA]</scope>
    <source>
        <strain evidence="1 2">NBRC 102444</strain>
    </source>
</reference>
<name>A0A511VAJ7_9BACL</name>
<organism evidence="1 2">
    <name type="scientific">Aneurinibacillus danicus</name>
    <dbReference type="NCBI Taxonomy" id="267746"/>
    <lineage>
        <taxon>Bacteria</taxon>
        <taxon>Bacillati</taxon>
        <taxon>Bacillota</taxon>
        <taxon>Bacilli</taxon>
        <taxon>Bacillales</taxon>
        <taxon>Paenibacillaceae</taxon>
        <taxon>Aneurinibacillus group</taxon>
        <taxon>Aneurinibacillus</taxon>
    </lineage>
</organism>
<dbReference type="OrthoDB" id="2878969at2"/>
<dbReference type="AlphaFoldDB" id="A0A511VAJ7"/>
<comment type="caution">
    <text evidence="1">The sequence shown here is derived from an EMBL/GenBank/DDBJ whole genome shotgun (WGS) entry which is preliminary data.</text>
</comment>
<keyword evidence="2" id="KW-1185">Reference proteome</keyword>
<evidence type="ECO:0000313" key="2">
    <source>
        <dbReference type="Proteomes" id="UP000321157"/>
    </source>
</evidence>
<accession>A0A511VAJ7</accession>